<proteinExistence type="predicted"/>
<evidence type="ECO:0000313" key="1">
    <source>
        <dbReference type="EMBL" id="QDT03390.1"/>
    </source>
</evidence>
<name>A0A517N8D6_9BACT</name>
<keyword evidence="2" id="KW-1185">Reference proteome</keyword>
<reference evidence="1 2" key="1">
    <citation type="submission" date="2019-02" db="EMBL/GenBank/DDBJ databases">
        <title>Deep-cultivation of Planctomycetes and their phenomic and genomic characterization uncovers novel biology.</title>
        <authorList>
            <person name="Wiegand S."/>
            <person name="Jogler M."/>
            <person name="Boedeker C."/>
            <person name="Pinto D."/>
            <person name="Vollmers J."/>
            <person name="Rivas-Marin E."/>
            <person name="Kohn T."/>
            <person name="Peeters S.H."/>
            <person name="Heuer A."/>
            <person name="Rast P."/>
            <person name="Oberbeckmann S."/>
            <person name="Bunk B."/>
            <person name="Jeske O."/>
            <person name="Meyerdierks A."/>
            <person name="Storesund J.E."/>
            <person name="Kallscheuer N."/>
            <person name="Luecker S."/>
            <person name="Lage O.M."/>
            <person name="Pohl T."/>
            <person name="Merkel B.J."/>
            <person name="Hornburger P."/>
            <person name="Mueller R.-W."/>
            <person name="Bruemmer F."/>
            <person name="Labrenz M."/>
            <person name="Spormann A.M."/>
            <person name="Op den Camp H."/>
            <person name="Overmann J."/>
            <person name="Amann R."/>
            <person name="Jetten M.S.M."/>
            <person name="Mascher T."/>
            <person name="Medema M.H."/>
            <person name="Devos D.P."/>
            <person name="Kaster A.-K."/>
            <person name="Ovreas L."/>
            <person name="Rohde M."/>
            <person name="Galperin M.Y."/>
            <person name="Jogler C."/>
        </authorList>
    </citation>
    <scope>NUCLEOTIDE SEQUENCE [LARGE SCALE GENOMIC DNA]</scope>
    <source>
        <strain evidence="1 2">K22_7</strain>
    </source>
</reference>
<dbReference type="KEGG" id="rlc:K227x_17720"/>
<organism evidence="1 2">
    <name type="scientific">Rubripirellula lacrimiformis</name>
    <dbReference type="NCBI Taxonomy" id="1930273"/>
    <lineage>
        <taxon>Bacteria</taxon>
        <taxon>Pseudomonadati</taxon>
        <taxon>Planctomycetota</taxon>
        <taxon>Planctomycetia</taxon>
        <taxon>Pirellulales</taxon>
        <taxon>Pirellulaceae</taxon>
        <taxon>Rubripirellula</taxon>
    </lineage>
</organism>
<dbReference type="EMBL" id="CP036525">
    <property type="protein sequence ID" value="QDT03390.1"/>
    <property type="molecule type" value="Genomic_DNA"/>
</dbReference>
<evidence type="ECO:0000313" key="2">
    <source>
        <dbReference type="Proteomes" id="UP000318538"/>
    </source>
</evidence>
<gene>
    <name evidence="1" type="ORF">K227x_17720</name>
</gene>
<dbReference type="Proteomes" id="UP000318538">
    <property type="component" value="Chromosome"/>
</dbReference>
<accession>A0A517N8D6</accession>
<protein>
    <submittedName>
        <fullName evidence="1">Uncharacterized protein</fullName>
    </submittedName>
</protein>
<dbReference type="AlphaFoldDB" id="A0A517N8D6"/>
<sequence>MADLQKFIIELRTDIAFVARQPDDRNSGESHYGSWQNGVKAFASQRPDRRVRICGPAFVGPRGRGLVCR</sequence>